<name>A0ABW3WWS1_9HYPH</name>
<keyword evidence="2" id="KW-1185">Reference proteome</keyword>
<evidence type="ECO:0000313" key="1">
    <source>
        <dbReference type="EMBL" id="MFD1301617.1"/>
    </source>
</evidence>
<gene>
    <name evidence="1" type="ORF">ACFQ4G_08475</name>
</gene>
<comment type="caution">
    <text evidence="1">The sequence shown here is derived from an EMBL/GenBank/DDBJ whole genome shotgun (WGS) entry which is preliminary data.</text>
</comment>
<dbReference type="Proteomes" id="UP001597176">
    <property type="component" value="Unassembled WGS sequence"/>
</dbReference>
<reference evidence="2" key="1">
    <citation type="journal article" date="2019" name="Int. J. Syst. Evol. Microbiol.">
        <title>The Global Catalogue of Microorganisms (GCM) 10K type strain sequencing project: providing services to taxonomists for standard genome sequencing and annotation.</title>
        <authorList>
            <consortium name="The Broad Institute Genomics Platform"/>
            <consortium name="The Broad Institute Genome Sequencing Center for Infectious Disease"/>
            <person name="Wu L."/>
            <person name="Ma J."/>
        </authorList>
    </citation>
    <scope>NUCLEOTIDE SEQUENCE [LARGE SCALE GENOMIC DNA]</scope>
    <source>
        <strain evidence="2">CCUG 56108</strain>
    </source>
</reference>
<evidence type="ECO:0000313" key="2">
    <source>
        <dbReference type="Proteomes" id="UP001597176"/>
    </source>
</evidence>
<proteinExistence type="predicted"/>
<sequence>MPTTVSATGTVWAVFGHRLALDCATTKILADLGPKATTGALPTVGDIVTVDGERKPCEIKVSRLILADGTVRTIVRPDQGHGPADTDAALRLVRDAGYRVEGLPIRKPKHFQIRGIRDGAAFEVHVHDDGCIRREKRLTA</sequence>
<accession>A0ABW3WWS1</accession>
<protein>
    <submittedName>
        <fullName evidence="1">Uncharacterized protein</fullName>
    </submittedName>
</protein>
<dbReference type="RefSeq" id="WP_238208829.1">
    <property type="nucleotide sequence ID" value="NZ_JBHTND010000009.1"/>
</dbReference>
<organism evidence="1 2">
    <name type="scientific">Methylobacterium marchantiae</name>
    <dbReference type="NCBI Taxonomy" id="600331"/>
    <lineage>
        <taxon>Bacteria</taxon>
        <taxon>Pseudomonadati</taxon>
        <taxon>Pseudomonadota</taxon>
        <taxon>Alphaproteobacteria</taxon>
        <taxon>Hyphomicrobiales</taxon>
        <taxon>Methylobacteriaceae</taxon>
        <taxon>Methylobacterium</taxon>
    </lineage>
</organism>
<dbReference type="EMBL" id="JBHTND010000009">
    <property type="protein sequence ID" value="MFD1301617.1"/>
    <property type="molecule type" value="Genomic_DNA"/>
</dbReference>